<dbReference type="HOGENOM" id="CLU_023205_2_1_1"/>
<protein>
    <recommendedName>
        <fullName evidence="2">NADP-dependent oxidoreductase domain-containing protein</fullName>
    </recommendedName>
</protein>
<dbReference type="Gene3D" id="3.20.20.100">
    <property type="entry name" value="NADP-dependent oxidoreductase domain"/>
    <property type="match status" value="1"/>
</dbReference>
<dbReference type="GO" id="GO:0016491">
    <property type="term" value="F:oxidoreductase activity"/>
    <property type="evidence" value="ECO:0007669"/>
    <property type="project" value="UniProtKB-KW"/>
</dbReference>
<dbReference type="CDD" id="cd19077">
    <property type="entry name" value="AKR_AKR8A1-2"/>
    <property type="match status" value="1"/>
</dbReference>
<dbReference type="InParanoid" id="A0A067MR15"/>
<organism evidence="3 4">
    <name type="scientific">Botryobasidium botryosum (strain FD-172 SS1)</name>
    <dbReference type="NCBI Taxonomy" id="930990"/>
    <lineage>
        <taxon>Eukaryota</taxon>
        <taxon>Fungi</taxon>
        <taxon>Dikarya</taxon>
        <taxon>Basidiomycota</taxon>
        <taxon>Agaricomycotina</taxon>
        <taxon>Agaricomycetes</taxon>
        <taxon>Cantharellales</taxon>
        <taxon>Botryobasidiaceae</taxon>
        <taxon>Botryobasidium</taxon>
    </lineage>
</organism>
<evidence type="ECO:0000313" key="3">
    <source>
        <dbReference type="EMBL" id="KDQ18024.1"/>
    </source>
</evidence>
<keyword evidence="4" id="KW-1185">Reference proteome</keyword>
<dbReference type="PANTHER" id="PTHR43625">
    <property type="entry name" value="AFLATOXIN B1 ALDEHYDE REDUCTASE"/>
    <property type="match status" value="1"/>
</dbReference>
<dbReference type="OrthoDB" id="37537at2759"/>
<gene>
    <name evidence="3" type="ORF">BOTBODRAFT_127989</name>
</gene>
<sequence length="338" mass="36922">MKTTKLGGTASSVTVGKIGHGLMMATLRSTPLPDEEIFEAMKAGIEAAGPGAKMFFNSADLYARDPPEANLSLINRFFTKYPEYADRAFLSVKSAFDMQKFAPDSSEANVRRSVDAINKHLGGAKRMDLFECARVDPNIPIEETIALLAQLIKEGKFDHIGLSECSAETLRRAHKVHPIAAVEIEVSLWSYEEETKKVIAAAEELGVAVIAYSPLGYGAITGKVNLESLDKDDHRCRFDWFQEENLRNNQKIVDALTTFAQRKGATVAQVAIAWVGSRGSHVIPLPGSSNIVRTKENLGAADIEFSTEELREIERLGSTGVKGGRYGGNPKATTYLWG</sequence>
<proteinExistence type="predicted"/>
<dbReference type="InterPro" id="IPR036812">
    <property type="entry name" value="NAD(P)_OxRdtase_dom_sf"/>
</dbReference>
<evidence type="ECO:0000256" key="1">
    <source>
        <dbReference type="ARBA" id="ARBA00023002"/>
    </source>
</evidence>
<name>A0A067MR15_BOTB1</name>
<dbReference type="InterPro" id="IPR023210">
    <property type="entry name" value="NADP_OxRdtase_dom"/>
</dbReference>
<keyword evidence="1" id="KW-0560">Oxidoreductase</keyword>
<evidence type="ECO:0000313" key="4">
    <source>
        <dbReference type="Proteomes" id="UP000027195"/>
    </source>
</evidence>
<dbReference type="EMBL" id="KL198022">
    <property type="protein sequence ID" value="KDQ18024.1"/>
    <property type="molecule type" value="Genomic_DNA"/>
</dbReference>
<evidence type="ECO:0000259" key="2">
    <source>
        <dbReference type="Pfam" id="PF00248"/>
    </source>
</evidence>
<dbReference type="SUPFAM" id="SSF51430">
    <property type="entry name" value="NAD(P)-linked oxidoreductase"/>
    <property type="match status" value="1"/>
</dbReference>
<dbReference type="Pfam" id="PF00248">
    <property type="entry name" value="Aldo_ket_red"/>
    <property type="match status" value="1"/>
</dbReference>
<dbReference type="STRING" id="930990.A0A067MR15"/>
<dbReference type="FunCoup" id="A0A067MR15">
    <property type="interactions" value="293"/>
</dbReference>
<feature type="domain" description="NADP-dependent oxidoreductase" evidence="2">
    <location>
        <begin position="17"/>
        <end position="316"/>
    </location>
</feature>
<dbReference type="InterPro" id="IPR050791">
    <property type="entry name" value="Aldo-Keto_reductase"/>
</dbReference>
<dbReference type="AlphaFoldDB" id="A0A067MR15"/>
<dbReference type="Proteomes" id="UP000027195">
    <property type="component" value="Unassembled WGS sequence"/>
</dbReference>
<dbReference type="GO" id="GO:0005737">
    <property type="term" value="C:cytoplasm"/>
    <property type="evidence" value="ECO:0007669"/>
    <property type="project" value="TreeGrafter"/>
</dbReference>
<accession>A0A067MR15</accession>
<dbReference type="PANTHER" id="PTHR43625:SF78">
    <property type="entry name" value="PYRIDOXAL REDUCTASE-RELATED"/>
    <property type="match status" value="1"/>
</dbReference>
<reference evidence="4" key="1">
    <citation type="journal article" date="2014" name="Proc. Natl. Acad. Sci. U.S.A.">
        <title>Extensive sampling of basidiomycete genomes demonstrates inadequacy of the white-rot/brown-rot paradigm for wood decay fungi.</title>
        <authorList>
            <person name="Riley R."/>
            <person name="Salamov A.A."/>
            <person name="Brown D.W."/>
            <person name="Nagy L.G."/>
            <person name="Floudas D."/>
            <person name="Held B.W."/>
            <person name="Levasseur A."/>
            <person name="Lombard V."/>
            <person name="Morin E."/>
            <person name="Otillar R."/>
            <person name="Lindquist E.A."/>
            <person name="Sun H."/>
            <person name="LaButti K.M."/>
            <person name="Schmutz J."/>
            <person name="Jabbour D."/>
            <person name="Luo H."/>
            <person name="Baker S.E."/>
            <person name="Pisabarro A.G."/>
            <person name="Walton J.D."/>
            <person name="Blanchette R.A."/>
            <person name="Henrissat B."/>
            <person name="Martin F."/>
            <person name="Cullen D."/>
            <person name="Hibbett D.S."/>
            <person name="Grigoriev I.V."/>
        </authorList>
    </citation>
    <scope>NUCLEOTIDE SEQUENCE [LARGE SCALE GENOMIC DNA]</scope>
    <source>
        <strain evidence="4">FD-172 SS1</strain>
    </source>
</reference>